<protein>
    <submittedName>
        <fullName evidence="1">Uncharacterized protein</fullName>
    </submittedName>
</protein>
<name>A0A410G1C7_9FLAO</name>
<keyword evidence="2" id="KW-1185">Reference proteome</keyword>
<sequence>MKRKFISILLIGIISEGCSSEFGLKNMDTITPDAKNFITERKENSVEKDLTENLERYNLPISKETFDILADYEQLCICLKNIANYSPTLNLLF</sequence>
<organism evidence="1 2">
    <name type="scientific">Aequorivita ciconiae</name>
    <dbReference type="NCBI Taxonomy" id="2494375"/>
    <lineage>
        <taxon>Bacteria</taxon>
        <taxon>Pseudomonadati</taxon>
        <taxon>Bacteroidota</taxon>
        <taxon>Flavobacteriia</taxon>
        <taxon>Flavobacteriales</taxon>
        <taxon>Flavobacteriaceae</taxon>
        <taxon>Aequorivita</taxon>
    </lineage>
</organism>
<gene>
    <name evidence="1" type="ORF">EI546_04605</name>
</gene>
<proteinExistence type="predicted"/>
<dbReference type="AlphaFoldDB" id="A0A410G1C7"/>
<evidence type="ECO:0000313" key="1">
    <source>
        <dbReference type="EMBL" id="QAA81049.1"/>
    </source>
</evidence>
<dbReference type="Proteomes" id="UP000285517">
    <property type="component" value="Chromosome"/>
</dbReference>
<evidence type="ECO:0000313" key="2">
    <source>
        <dbReference type="Proteomes" id="UP000285517"/>
    </source>
</evidence>
<dbReference type="KEGG" id="aev:EI546_04605"/>
<accession>A0A410G1C7</accession>
<dbReference type="EMBL" id="CP034951">
    <property type="protein sequence ID" value="QAA81049.1"/>
    <property type="molecule type" value="Genomic_DNA"/>
</dbReference>
<reference evidence="1 2" key="1">
    <citation type="submission" date="2019-01" db="EMBL/GenBank/DDBJ databases">
        <title>Complete genome sequencing of Aequorivita sp. H23M31.</title>
        <authorList>
            <person name="Bae J.-W."/>
        </authorList>
    </citation>
    <scope>NUCLEOTIDE SEQUENCE [LARGE SCALE GENOMIC DNA]</scope>
    <source>
        <strain evidence="1 2">H23M31</strain>
    </source>
</reference>